<keyword evidence="8" id="KW-0812">Transmembrane</keyword>
<evidence type="ECO:0000256" key="2">
    <source>
        <dbReference type="ARBA" id="ARBA00009001"/>
    </source>
</evidence>
<dbReference type="GO" id="GO:0005634">
    <property type="term" value="C:nucleus"/>
    <property type="evidence" value="ECO:0007669"/>
    <property type="project" value="UniProtKB-SubCell"/>
</dbReference>
<proteinExistence type="inferred from homology"/>
<evidence type="ECO:0000256" key="7">
    <source>
        <dbReference type="SAM" id="MobiDB-lite"/>
    </source>
</evidence>
<dbReference type="Gene3D" id="2.30.31.10">
    <property type="entry name" value="Transcriptional Coactivator Pc4, Chain A"/>
    <property type="match status" value="1"/>
</dbReference>
<name>A0A6A6K8V6_HEVBR</name>
<evidence type="ECO:0000256" key="1">
    <source>
        <dbReference type="ARBA" id="ARBA00004123"/>
    </source>
</evidence>
<evidence type="ECO:0000256" key="6">
    <source>
        <dbReference type="ARBA" id="ARBA00023242"/>
    </source>
</evidence>
<organism evidence="10 11">
    <name type="scientific">Hevea brasiliensis</name>
    <name type="common">Para rubber tree</name>
    <name type="synonym">Siphonia brasiliensis</name>
    <dbReference type="NCBI Taxonomy" id="3981"/>
    <lineage>
        <taxon>Eukaryota</taxon>
        <taxon>Viridiplantae</taxon>
        <taxon>Streptophyta</taxon>
        <taxon>Embryophyta</taxon>
        <taxon>Tracheophyta</taxon>
        <taxon>Spermatophyta</taxon>
        <taxon>Magnoliopsida</taxon>
        <taxon>eudicotyledons</taxon>
        <taxon>Gunneridae</taxon>
        <taxon>Pentapetalae</taxon>
        <taxon>rosids</taxon>
        <taxon>fabids</taxon>
        <taxon>Malpighiales</taxon>
        <taxon>Euphorbiaceae</taxon>
        <taxon>Crotonoideae</taxon>
        <taxon>Micrandreae</taxon>
        <taxon>Hevea</taxon>
    </lineage>
</organism>
<dbReference type="Proteomes" id="UP000467840">
    <property type="component" value="Chromosome 12"/>
</dbReference>
<keyword evidence="8" id="KW-1133">Transmembrane helix</keyword>
<dbReference type="AlphaFoldDB" id="A0A6A6K8V6"/>
<keyword evidence="11" id="KW-1185">Reference proteome</keyword>
<dbReference type="SUPFAM" id="SSF54447">
    <property type="entry name" value="ssDNA-binding transcriptional regulator domain"/>
    <property type="match status" value="1"/>
</dbReference>
<protein>
    <recommendedName>
        <fullName evidence="9">Transcriptional coactivator p15 (PC4) C-terminal domain-containing protein</fullName>
    </recommendedName>
</protein>
<evidence type="ECO:0000256" key="5">
    <source>
        <dbReference type="ARBA" id="ARBA00023163"/>
    </source>
</evidence>
<keyword evidence="8" id="KW-0472">Membrane</keyword>
<gene>
    <name evidence="10" type="ORF">GH714_022084</name>
</gene>
<evidence type="ECO:0000256" key="8">
    <source>
        <dbReference type="SAM" id="Phobius"/>
    </source>
</evidence>
<keyword evidence="5" id="KW-0804">Transcription</keyword>
<comment type="caution">
    <text evidence="10">The sequence shown here is derived from an EMBL/GenBank/DDBJ whole genome shotgun (WGS) entry which is preliminary data.</text>
</comment>
<comment type="subcellular location">
    <subcellularLocation>
        <location evidence="1">Nucleus</location>
    </subcellularLocation>
</comment>
<dbReference type="GO" id="GO:0060261">
    <property type="term" value="P:positive regulation of transcription initiation by RNA polymerase II"/>
    <property type="evidence" value="ECO:0007669"/>
    <property type="project" value="InterPro"/>
</dbReference>
<keyword evidence="4" id="KW-0238">DNA-binding</keyword>
<dbReference type="Pfam" id="PF02229">
    <property type="entry name" value="PC4"/>
    <property type="match status" value="1"/>
</dbReference>
<dbReference type="InterPro" id="IPR045125">
    <property type="entry name" value="Sub1/Tcp4-like"/>
</dbReference>
<evidence type="ECO:0000256" key="3">
    <source>
        <dbReference type="ARBA" id="ARBA00023015"/>
    </source>
</evidence>
<evidence type="ECO:0000256" key="4">
    <source>
        <dbReference type="ARBA" id="ARBA00023125"/>
    </source>
</evidence>
<evidence type="ECO:0000313" key="11">
    <source>
        <dbReference type="Proteomes" id="UP000467840"/>
    </source>
</evidence>
<dbReference type="InterPro" id="IPR003173">
    <property type="entry name" value="PC4_C"/>
</dbReference>
<evidence type="ECO:0000313" key="10">
    <source>
        <dbReference type="EMBL" id="KAF2284468.1"/>
    </source>
</evidence>
<feature type="region of interest" description="Disordered" evidence="7">
    <location>
        <begin position="1"/>
        <end position="34"/>
    </location>
</feature>
<dbReference type="EMBL" id="JAAGAX010000018">
    <property type="protein sequence ID" value="KAF2284468.1"/>
    <property type="molecule type" value="Genomic_DNA"/>
</dbReference>
<comment type="similarity">
    <text evidence="2">Belongs to the transcriptional coactivator PC4 family.</text>
</comment>
<keyword evidence="6" id="KW-0539">Nucleus</keyword>
<feature type="transmembrane region" description="Helical" evidence="8">
    <location>
        <begin position="105"/>
        <end position="125"/>
    </location>
</feature>
<evidence type="ECO:0000259" key="9">
    <source>
        <dbReference type="Pfam" id="PF02229"/>
    </source>
</evidence>
<dbReference type="GO" id="GO:0003713">
    <property type="term" value="F:transcription coactivator activity"/>
    <property type="evidence" value="ECO:0007669"/>
    <property type="project" value="InterPro"/>
</dbReference>
<feature type="domain" description="Transcriptional coactivator p15 (PC4) C-terminal" evidence="9">
    <location>
        <begin position="42"/>
        <end position="79"/>
    </location>
</feature>
<accession>A0A6A6K8V6</accession>
<sequence length="213" mass="24174">MSGRGKRKEEEGASDDNSDGHAPPKKASKTDSANDSDDIVVCEISKNRRVTVRNWQGKVWIDIREFYLKDGKQLPGKKGPYSGIFGEEASRIGKALYTWGHSLRVHAFILVLCYVSLFPISTLMAKGRMKISYGSYRREPYEMQVDHIGMYLGITLKKLTRHLRILRSIGVDVLGCSSRDFGSYGFVFKDVGYGRQMSFLWLFEVDTTFCLGY</sequence>
<dbReference type="GO" id="GO:0003677">
    <property type="term" value="F:DNA binding"/>
    <property type="evidence" value="ECO:0007669"/>
    <property type="project" value="UniProtKB-KW"/>
</dbReference>
<dbReference type="InterPro" id="IPR009044">
    <property type="entry name" value="ssDNA-bd_transcriptional_reg"/>
</dbReference>
<dbReference type="PANTHER" id="PTHR13215">
    <property type="entry name" value="RNA POLYMERASE II TRANSCRIPTIONAL COACTIVATOR"/>
    <property type="match status" value="1"/>
</dbReference>
<keyword evidence="3" id="KW-0805">Transcription regulation</keyword>
<reference evidence="10 11" key="1">
    <citation type="journal article" date="2020" name="Mol. Plant">
        <title>The Chromosome-Based Rubber Tree Genome Provides New Insights into Spurge Genome Evolution and Rubber Biosynthesis.</title>
        <authorList>
            <person name="Liu J."/>
            <person name="Shi C."/>
            <person name="Shi C.C."/>
            <person name="Li W."/>
            <person name="Zhang Q.J."/>
            <person name="Zhang Y."/>
            <person name="Li K."/>
            <person name="Lu H.F."/>
            <person name="Shi C."/>
            <person name="Zhu S.T."/>
            <person name="Xiao Z.Y."/>
            <person name="Nan H."/>
            <person name="Yue Y."/>
            <person name="Zhu X.G."/>
            <person name="Wu Y."/>
            <person name="Hong X.N."/>
            <person name="Fan G.Y."/>
            <person name="Tong Y."/>
            <person name="Zhang D."/>
            <person name="Mao C.L."/>
            <person name="Liu Y.L."/>
            <person name="Hao S.J."/>
            <person name="Liu W.Q."/>
            <person name="Lv M.Q."/>
            <person name="Zhang H.B."/>
            <person name="Liu Y."/>
            <person name="Hu-Tang G.R."/>
            <person name="Wang J.P."/>
            <person name="Wang J.H."/>
            <person name="Sun Y.H."/>
            <person name="Ni S.B."/>
            <person name="Chen W.B."/>
            <person name="Zhang X.C."/>
            <person name="Jiao Y.N."/>
            <person name="Eichler E.E."/>
            <person name="Li G.H."/>
            <person name="Liu X."/>
            <person name="Gao L.Z."/>
        </authorList>
    </citation>
    <scope>NUCLEOTIDE SEQUENCE [LARGE SCALE GENOMIC DNA]</scope>
    <source>
        <strain evidence="11">cv. GT1</strain>
        <tissue evidence="10">Leaf</tissue>
    </source>
</reference>